<protein>
    <submittedName>
        <fullName evidence="2">Uncharacterized protein</fullName>
    </submittedName>
</protein>
<organism evidence="2">
    <name type="scientific">viral metagenome</name>
    <dbReference type="NCBI Taxonomy" id="1070528"/>
    <lineage>
        <taxon>unclassified sequences</taxon>
        <taxon>metagenomes</taxon>
        <taxon>organismal metagenomes</taxon>
    </lineage>
</organism>
<keyword evidence="1" id="KW-0812">Transmembrane</keyword>
<proteinExistence type="predicted"/>
<accession>A0A6C0K591</accession>
<sequence>MEDVDVKSGPITIITGIYALNLYHFHLVFFQQRLFAENRIFSLIMILIFIFFIIAALFVIALPDTTSEDTTWWTLFGIIIPAVNLYLYRKLYLYEYQQNVMKYQQRRHVGHFGPSWWI</sequence>
<keyword evidence="1" id="KW-0472">Membrane</keyword>
<evidence type="ECO:0000313" key="2">
    <source>
        <dbReference type="EMBL" id="QHU12613.1"/>
    </source>
</evidence>
<dbReference type="AlphaFoldDB" id="A0A6C0K591"/>
<name>A0A6C0K591_9ZZZZ</name>
<reference evidence="2" key="1">
    <citation type="journal article" date="2020" name="Nature">
        <title>Giant virus diversity and host interactions through global metagenomics.</title>
        <authorList>
            <person name="Schulz F."/>
            <person name="Roux S."/>
            <person name="Paez-Espino D."/>
            <person name="Jungbluth S."/>
            <person name="Walsh D.A."/>
            <person name="Denef V.J."/>
            <person name="McMahon K.D."/>
            <person name="Konstantinidis K.T."/>
            <person name="Eloe-Fadrosh E.A."/>
            <person name="Kyrpides N.C."/>
            <person name="Woyke T."/>
        </authorList>
    </citation>
    <scope>NUCLEOTIDE SEQUENCE</scope>
    <source>
        <strain evidence="2">GVMAG-S-1101172-89</strain>
    </source>
</reference>
<feature type="transmembrane region" description="Helical" evidence="1">
    <location>
        <begin position="12"/>
        <end position="29"/>
    </location>
</feature>
<feature type="transmembrane region" description="Helical" evidence="1">
    <location>
        <begin position="72"/>
        <end position="88"/>
    </location>
</feature>
<feature type="transmembrane region" description="Helical" evidence="1">
    <location>
        <begin position="41"/>
        <end position="60"/>
    </location>
</feature>
<evidence type="ECO:0000256" key="1">
    <source>
        <dbReference type="SAM" id="Phobius"/>
    </source>
</evidence>
<keyword evidence="1" id="KW-1133">Transmembrane helix</keyword>
<dbReference type="EMBL" id="MN740808">
    <property type="protein sequence ID" value="QHU12613.1"/>
    <property type="molecule type" value="Genomic_DNA"/>
</dbReference>